<dbReference type="Proteomes" id="UP001583177">
    <property type="component" value="Unassembled WGS sequence"/>
</dbReference>
<reference evidence="3 4" key="1">
    <citation type="journal article" date="2024" name="IMA Fungus">
        <title>IMA Genome - F19 : A genome assembly and annotation guide to empower mycologists, including annotated draft genome sequences of Ceratocystis pirilliformis, Diaporthe australafricana, Fusarium ophioides, Paecilomyces lecythidis, and Sporothrix stenoceras.</title>
        <authorList>
            <person name="Aylward J."/>
            <person name="Wilson A.M."/>
            <person name="Visagie C.M."/>
            <person name="Spraker J."/>
            <person name="Barnes I."/>
            <person name="Buitendag C."/>
            <person name="Ceriani C."/>
            <person name="Del Mar Angel L."/>
            <person name="du Plessis D."/>
            <person name="Fuchs T."/>
            <person name="Gasser K."/>
            <person name="Kramer D."/>
            <person name="Li W."/>
            <person name="Munsamy K."/>
            <person name="Piso A."/>
            <person name="Price J.L."/>
            <person name="Sonnekus B."/>
            <person name="Thomas C."/>
            <person name="van der Nest A."/>
            <person name="van Dijk A."/>
            <person name="van Heerden A."/>
            <person name="van Vuuren N."/>
            <person name="Yilmaz N."/>
            <person name="Duong T.A."/>
            <person name="van der Merwe N.A."/>
            <person name="Wingfield M.J."/>
            <person name="Wingfield B.D."/>
        </authorList>
    </citation>
    <scope>NUCLEOTIDE SEQUENCE [LARGE SCALE GENOMIC DNA]</scope>
    <source>
        <strain evidence="3 4">CMW 18300</strain>
    </source>
</reference>
<feature type="region of interest" description="Disordered" evidence="2">
    <location>
        <begin position="200"/>
        <end position="225"/>
    </location>
</feature>
<keyword evidence="4" id="KW-1185">Reference proteome</keyword>
<keyword evidence="1" id="KW-0175">Coiled coil</keyword>
<organism evidence="3 4">
    <name type="scientific">Diaporthe australafricana</name>
    <dbReference type="NCBI Taxonomy" id="127596"/>
    <lineage>
        <taxon>Eukaryota</taxon>
        <taxon>Fungi</taxon>
        <taxon>Dikarya</taxon>
        <taxon>Ascomycota</taxon>
        <taxon>Pezizomycotina</taxon>
        <taxon>Sordariomycetes</taxon>
        <taxon>Sordariomycetidae</taxon>
        <taxon>Diaporthales</taxon>
        <taxon>Diaporthaceae</taxon>
        <taxon>Diaporthe</taxon>
    </lineage>
</organism>
<sequence length="657" mass="72193">MDVNRRARSPDFAAEEAECHQKLAKIFQGLQTRYEGEKISNLRAFERDQQAVQQSIRDLEERCCELSEKRREIEDAQKNVEQELKLRREEEAQVQIAYHGIEERRRSKYIERLEGDPMTGLVNLSTPHLDQYYDQLSVSDAGQSSGRGPDQFPSGSHRQAGRDVDNLDHESNVVSGALDGLVDTETEHNQLGNEMEAVALSTRTSDGEESSQEQTSDATHRGSTVADDFIMGGEKILYPDECQQPCTSTEVRRGKRNRLLTTKASVLRSNSIPHLGLGDEATNSNDTLPADGQPSKSRSPEANERRNKTLEAIEPPKKRLKTTKSGRVTDGKGIIFPNLQNQAPKGPEACPKTFAIPGVGTLFQKKLTLLKFPWVAVMVLPADDLDKVGLSGHLSDTVLLTQKAKPQCFSYSGERITGWAQGYEDGGPFVNKRWLPCLHFDDSFHVPLAETKLDISDIPFKYSISWIPSNTIIPLDLDAHGGGIFGLESAKKFKARLDVINERRAQSYHRADSMHDDALGLEKDQTPQEQGEESDNEQSQRGNVSIHQHNQMSTAGLVLNGPLHANDDGAELGNGKSSPGNGAGRLDPAVANGSDAAAGHEFPGSSGESGNNACPHLIADTASPDNSVLIEEEILYVHWITESQRKSGKFTTLASGK</sequence>
<dbReference type="EMBL" id="JAWRVE010000001">
    <property type="protein sequence ID" value="KAL1884054.1"/>
    <property type="molecule type" value="Genomic_DNA"/>
</dbReference>
<feature type="region of interest" description="Disordered" evidence="2">
    <location>
        <begin position="271"/>
        <end position="344"/>
    </location>
</feature>
<comment type="caution">
    <text evidence="3">The sequence shown here is derived from an EMBL/GenBank/DDBJ whole genome shotgun (WGS) entry which is preliminary data.</text>
</comment>
<gene>
    <name evidence="3" type="ORF">Daus18300_000163</name>
</gene>
<protein>
    <submittedName>
        <fullName evidence="3">Uncharacterized protein</fullName>
    </submittedName>
</protein>
<name>A0ABR3Y7P7_9PEZI</name>
<feature type="region of interest" description="Disordered" evidence="2">
    <location>
        <begin position="139"/>
        <end position="168"/>
    </location>
</feature>
<evidence type="ECO:0000313" key="4">
    <source>
        <dbReference type="Proteomes" id="UP001583177"/>
    </source>
</evidence>
<feature type="region of interest" description="Disordered" evidence="2">
    <location>
        <begin position="525"/>
        <end position="545"/>
    </location>
</feature>
<feature type="coiled-coil region" evidence="1">
    <location>
        <begin position="42"/>
        <end position="93"/>
    </location>
</feature>
<evidence type="ECO:0000256" key="1">
    <source>
        <dbReference type="SAM" id="Coils"/>
    </source>
</evidence>
<feature type="compositionally biased region" description="Basic and acidic residues" evidence="2">
    <location>
        <begin position="298"/>
        <end position="317"/>
    </location>
</feature>
<evidence type="ECO:0000313" key="3">
    <source>
        <dbReference type="EMBL" id="KAL1884054.1"/>
    </source>
</evidence>
<evidence type="ECO:0000256" key="2">
    <source>
        <dbReference type="SAM" id="MobiDB-lite"/>
    </source>
</evidence>
<feature type="region of interest" description="Disordered" evidence="2">
    <location>
        <begin position="558"/>
        <end position="618"/>
    </location>
</feature>
<accession>A0ABR3Y7P7</accession>
<proteinExistence type="predicted"/>